<gene>
    <name evidence="3" type="ORF">PCOR1329_LOCUS2579</name>
</gene>
<feature type="coiled-coil region" evidence="1">
    <location>
        <begin position="95"/>
        <end position="129"/>
    </location>
</feature>
<accession>A0ABN9PH15</accession>
<reference evidence="3" key="1">
    <citation type="submission" date="2023-10" db="EMBL/GenBank/DDBJ databases">
        <authorList>
            <person name="Chen Y."/>
            <person name="Shah S."/>
            <person name="Dougan E. K."/>
            <person name="Thang M."/>
            <person name="Chan C."/>
        </authorList>
    </citation>
    <scope>NUCLEOTIDE SEQUENCE [LARGE SCALE GENOMIC DNA]</scope>
</reference>
<feature type="compositionally biased region" description="Pro residues" evidence="2">
    <location>
        <begin position="203"/>
        <end position="222"/>
    </location>
</feature>
<dbReference type="EMBL" id="CAUYUJ010000656">
    <property type="protein sequence ID" value="CAK0791777.1"/>
    <property type="molecule type" value="Genomic_DNA"/>
</dbReference>
<proteinExistence type="predicted"/>
<feature type="region of interest" description="Disordered" evidence="2">
    <location>
        <begin position="194"/>
        <end position="288"/>
    </location>
</feature>
<evidence type="ECO:0000256" key="1">
    <source>
        <dbReference type="SAM" id="Coils"/>
    </source>
</evidence>
<dbReference type="Proteomes" id="UP001189429">
    <property type="component" value="Unassembled WGS sequence"/>
</dbReference>
<keyword evidence="1" id="KW-0175">Coiled coil</keyword>
<keyword evidence="4" id="KW-1185">Reference proteome</keyword>
<evidence type="ECO:0000313" key="4">
    <source>
        <dbReference type="Proteomes" id="UP001189429"/>
    </source>
</evidence>
<feature type="non-terminal residue" evidence="3">
    <location>
        <position position="366"/>
    </location>
</feature>
<protein>
    <submittedName>
        <fullName evidence="3">Uncharacterized protein</fullName>
    </submittedName>
</protein>
<name>A0ABN9PH15_9DINO</name>
<feature type="non-terminal residue" evidence="3">
    <location>
        <position position="1"/>
    </location>
</feature>
<evidence type="ECO:0000256" key="2">
    <source>
        <dbReference type="SAM" id="MobiDB-lite"/>
    </source>
</evidence>
<feature type="compositionally biased region" description="Pro residues" evidence="2">
    <location>
        <begin position="242"/>
        <end position="253"/>
    </location>
</feature>
<comment type="caution">
    <text evidence="3">The sequence shown here is derived from an EMBL/GenBank/DDBJ whole genome shotgun (WGS) entry which is preliminary data.</text>
</comment>
<feature type="region of interest" description="Disordered" evidence="2">
    <location>
        <begin position="301"/>
        <end position="326"/>
    </location>
</feature>
<sequence length="366" mass="37658">VRGAVGRHGAALEGHSRRLRAEGARLRALVPVLAAELQAERAAAPPLHEVVSPRGGPPAELLQLRAQVAELRAAATAAAGEEAPDEAELSLREEVRALREAAASGRQRLEEAEAAAAAQAAELRASETRAAAPRSVAEAERVRAGVRPVEPPAPPGESAALLVESELQAEWRAAAEALQHAEWLCAELARLRQAPSGSGGAQPSPPRPRQPPPPVLPLPPALAQPAAATREARCEAERSSGAPPPTLSPPLPDLPLADSAPRTPPSALLDGLQTPTPTTPPPLGEQFRRWKEEYAALKRSVNAEAARRSPPRAPPWPGGCPNGRAANGCHGRLGEGPLAARGRGAEGAGALPLAGAEAAACWSGAG</sequence>
<evidence type="ECO:0000313" key="3">
    <source>
        <dbReference type="EMBL" id="CAK0791777.1"/>
    </source>
</evidence>
<organism evidence="3 4">
    <name type="scientific">Prorocentrum cordatum</name>
    <dbReference type="NCBI Taxonomy" id="2364126"/>
    <lineage>
        <taxon>Eukaryota</taxon>
        <taxon>Sar</taxon>
        <taxon>Alveolata</taxon>
        <taxon>Dinophyceae</taxon>
        <taxon>Prorocentrales</taxon>
        <taxon>Prorocentraceae</taxon>
        <taxon>Prorocentrum</taxon>
    </lineage>
</organism>